<sequence>MSDPHKQEKPEGMTLRETLSSVLWAALGVHSNKARERDFTKGKPSHFIIAGVLFTLLFILIIFGVVKGVLHLAGI</sequence>
<proteinExistence type="predicted"/>
<keyword evidence="1" id="KW-0812">Transmembrane</keyword>
<reference evidence="2 3" key="1">
    <citation type="submission" date="2018-07" db="EMBL/GenBank/DDBJ databases">
        <title>Pseudomonas laoshanensis sp. nov., isolated from soil.</title>
        <authorList>
            <person name="Sun J."/>
            <person name="Yu L."/>
            <person name="Wang M."/>
            <person name="Zhang C."/>
        </authorList>
    </citation>
    <scope>NUCLEOTIDE SEQUENCE [LARGE SCALE GENOMIC DNA]</scope>
    <source>
        <strain evidence="2 3">Y22</strain>
    </source>
</reference>
<accession>A0A7V7GSZ6</accession>
<dbReference type="AlphaFoldDB" id="A0A7V7GSZ6"/>
<evidence type="ECO:0000313" key="2">
    <source>
        <dbReference type="EMBL" id="KAA0693604.1"/>
    </source>
</evidence>
<evidence type="ECO:0000256" key="1">
    <source>
        <dbReference type="SAM" id="Phobius"/>
    </source>
</evidence>
<dbReference type="Pfam" id="PF11174">
    <property type="entry name" value="DUF2970"/>
    <property type="match status" value="1"/>
</dbReference>
<dbReference type="OrthoDB" id="5625885at2"/>
<dbReference type="RefSeq" id="WP_096347304.1">
    <property type="nucleotide sequence ID" value="NZ_JBHOFR010000006.1"/>
</dbReference>
<comment type="caution">
    <text evidence="2">The sequence shown here is derived from an EMBL/GenBank/DDBJ whole genome shotgun (WGS) entry which is preliminary data.</text>
</comment>
<name>A0A7V7GSZ6_9GAMM</name>
<gene>
    <name evidence="2" type="ORF">DT594_14575</name>
</gene>
<dbReference type="EMBL" id="QOVF01000004">
    <property type="protein sequence ID" value="KAA0693604.1"/>
    <property type="molecule type" value="Genomic_DNA"/>
</dbReference>
<organism evidence="2 3">
    <name type="scientific">Halopseudomonas laoshanensis</name>
    <dbReference type="NCBI Taxonomy" id="2268758"/>
    <lineage>
        <taxon>Bacteria</taxon>
        <taxon>Pseudomonadati</taxon>
        <taxon>Pseudomonadota</taxon>
        <taxon>Gammaproteobacteria</taxon>
        <taxon>Pseudomonadales</taxon>
        <taxon>Pseudomonadaceae</taxon>
        <taxon>Halopseudomonas</taxon>
    </lineage>
</organism>
<keyword evidence="1" id="KW-0472">Membrane</keyword>
<protein>
    <submittedName>
        <fullName evidence="2">DUF2970 domain-containing protein</fullName>
    </submittedName>
</protein>
<keyword evidence="3" id="KW-1185">Reference proteome</keyword>
<evidence type="ECO:0000313" key="3">
    <source>
        <dbReference type="Proteomes" id="UP000463138"/>
    </source>
</evidence>
<dbReference type="Proteomes" id="UP000463138">
    <property type="component" value="Unassembled WGS sequence"/>
</dbReference>
<dbReference type="InterPro" id="IPR021344">
    <property type="entry name" value="DUF2970"/>
</dbReference>
<feature type="transmembrane region" description="Helical" evidence="1">
    <location>
        <begin position="47"/>
        <end position="66"/>
    </location>
</feature>
<keyword evidence="1" id="KW-1133">Transmembrane helix</keyword>